<dbReference type="EMBL" id="CP058649">
    <property type="protein sequence ID" value="QUI25237.1"/>
    <property type="molecule type" value="Genomic_DNA"/>
</dbReference>
<dbReference type="AlphaFoldDB" id="A0A8J8MPM3"/>
<proteinExistence type="predicted"/>
<accession>A0A8J8MPM3</accession>
<reference evidence="1" key="1">
    <citation type="submission" date="2020-07" db="EMBL/GenBank/DDBJ databases">
        <title>Vallitalea pronyensis genome.</title>
        <authorList>
            <person name="Postec A."/>
        </authorList>
    </citation>
    <scope>NUCLEOTIDE SEQUENCE</scope>
    <source>
        <strain evidence="1">FatNI3</strain>
    </source>
</reference>
<dbReference type="Pfam" id="PF12663">
    <property type="entry name" value="DUF3788"/>
    <property type="match status" value="1"/>
</dbReference>
<evidence type="ECO:0000313" key="1">
    <source>
        <dbReference type="EMBL" id="QUI25237.1"/>
    </source>
</evidence>
<protein>
    <submittedName>
        <fullName evidence="1">DUF3788 domain-containing protein</fullName>
    </submittedName>
</protein>
<dbReference type="KEGG" id="vpy:HZI73_24350"/>
<dbReference type="InterPro" id="IPR024265">
    <property type="entry name" value="DUF3788"/>
</dbReference>
<gene>
    <name evidence="1" type="ORF">HZI73_24350</name>
</gene>
<dbReference type="RefSeq" id="WP_212695936.1">
    <property type="nucleotide sequence ID" value="NZ_CP058649.1"/>
</dbReference>
<sequence>MAYERMLNKLKQPSAHEMGQLIGNRVNLWENIHKYVKEHYDFKPELSFFGKKHGWSIRYRKSGKTLCYFFPEENAFSILIVLGAKESAKVEGVKQQLNESVRAIFNHTEQLHDGRWMWIRVLEKSDIDAFLLLLHAKKKPKTTLA</sequence>
<name>A0A8J8MPM3_9FIRM</name>
<dbReference type="Proteomes" id="UP000683246">
    <property type="component" value="Chromosome"/>
</dbReference>
<organism evidence="1 2">
    <name type="scientific">Vallitalea pronyensis</name>
    <dbReference type="NCBI Taxonomy" id="1348613"/>
    <lineage>
        <taxon>Bacteria</taxon>
        <taxon>Bacillati</taxon>
        <taxon>Bacillota</taxon>
        <taxon>Clostridia</taxon>
        <taxon>Lachnospirales</taxon>
        <taxon>Vallitaleaceae</taxon>
        <taxon>Vallitalea</taxon>
    </lineage>
</organism>
<keyword evidence="2" id="KW-1185">Reference proteome</keyword>
<evidence type="ECO:0000313" key="2">
    <source>
        <dbReference type="Proteomes" id="UP000683246"/>
    </source>
</evidence>